<organism evidence="1 2">
    <name type="scientific">Candidatus Epulonipiscium fishelsonii</name>
    <dbReference type="NCBI Taxonomy" id="77094"/>
    <lineage>
        <taxon>Bacteria</taxon>
        <taxon>Bacillati</taxon>
        <taxon>Bacillota</taxon>
        <taxon>Clostridia</taxon>
        <taxon>Lachnospirales</taxon>
        <taxon>Lachnospiraceae</taxon>
        <taxon>Candidatus Epulonipiscium</taxon>
    </lineage>
</organism>
<accession>A0ACC8XBP9</accession>
<name>A0ACC8XBP9_9FIRM</name>
<dbReference type="EMBL" id="LJDB01000060">
    <property type="protein sequence ID" value="ONI39868.1"/>
    <property type="molecule type" value="Genomic_DNA"/>
</dbReference>
<dbReference type="Proteomes" id="UP000188605">
    <property type="component" value="Unassembled WGS sequence"/>
</dbReference>
<proteinExistence type="predicted"/>
<gene>
    <name evidence="1" type="ORF">AN396_07065</name>
</gene>
<sequence>MIRILDTHTINKIAAGEVIERPASVVKELIENSIDAKATSITVDVKNGGLDLIRITDNGSGIKKDEMETAFLRHATSKITSAEDLQTILSLGFRGEALASIASVSYLEMISKISSSITGKKVVVEGGEFQNAQEISASDGTSITMKNLFYNVPARKAFLKSNSTEGAKITDYMYKLALANPNISFKYFLNNKSIFQTSGSSNLQTTLFQIYGKNIANQTLHLEYSFNNGSITGLLGKPAISRGNRNHEHFFINGRYIKSKLLQEATEQAYKTLTMAGKYPFLVLHLNIDPTEVDINVHPAKLEIRFKNIDVIYNLVYESITSTFNQQNIIPSIQEVKKEPKPKKQVVQSVQMELPELQKKIVAPNKLFDIPVVPQIEDKKKIQPLEPLKEDKKYVKPFGSIQVAKEAAKIYCPDIEKRSNAITNEPSYPNKNKMVYGIDYKVIGQLFDTYWLIQHYEMILLMDQHAAHERIMYESYLSQFNSQTIHSQQLITAQTLHFSSEELCILEEKKVLLHSLGFIYEQFGENDIIIREVPIIFNKPIPIDRLKYIIDSFISQPNIKLYSTEEEYIIRIACKNAIRGKDKLTALECQKLIEQLLMLENPYTCPHGRPTLISLTKKDIEKIFKRI</sequence>
<evidence type="ECO:0000313" key="1">
    <source>
        <dbReference type="EMBL" id="ONI39868.1"/>
    </source>
</evidence>
<comment type="caution">
    <text evidence="1">The sequence shown here is derived from an EMBL/GenBank/DDBJ whole genome shotgun (WGS) entry which is preliminary data.</text>
</comment>
<evidence type="ECO:0000313" key="2">
    <source>
        <dbReference type="Proteomes" id="UP000188605"/>
    </source>
</evidence>
<keyword evidence="2" id="KW-1185">Reference proteome</keyword>
<protein>
    <submittedName>
        <fullName evidence="1">Uncharacterized protein</fullName>
    </submittedName>
</protein>
<reference evidence="1" key="1">
    <citation type="submission" date="2016-08" db="EMBL/GenBank/DDBJ databases">
        <authorList>
            <person name="Ngugi D.K."/>
            <person name="Miyake S."/>
            <person name="Stingl U."/>
        </authorList>
    </citation>
    <scope>NUCLEOTIDE SEQUENCE</scope>
    <source>
        <strain evidence="1">SCG-B11WGA-EpuloA1</strain>
    </source>
</reference>